<evidence type="ECO:0000256" key="1">
    <source>
        <dbReference type="SAM" id="SignalP"/>
    </source>
</evidence>
<reference evidence="2" key="1">
    <citation type="submission" date="2020-02" db="EMBL/GenBank/DDBJ databases">
        <authorList>
            <person name="Meier V. D."/>
        </authorList>
    </citation>
    <scope>NUCLEOTIDE SEQUENCE</scope>
    <source>
        <strain evidence="2">AVDCRST_MAG15</strain>
    </source>
</reference>
<evidence type="ECO:0000313" key="2">
    <source>
        <dbReference type="EMBL" id="CAA9388385.1"/>
    </source>
</evidence>
<feature type="chain" id="PRO_5026662591" description="Lipoprotein" evidence="1">
    <location>
        <begin position="24"/>
        <end position="184"/>
    </location>
</feature>
<sequence>MRARLTAQLQALFLLMSATAASADVPFFNASCPRHIEVHADEGGPVYVNGEEAQLHRFSSSYYEATRGRTTISIMVNPDHTLNVSYTTGGGGNGICQVNAQQRHPRDVPQATPAPSLTISMRQMPRFCAGEASSRFGVRPGYITTNSAHRIGDRYVVQGYLEGNRGTVYFNCYFDARGNFLRVE</sequence>
<keyword evidence="1" id="KW-0732">Signal</keyword>
<organism evidence="2">
    <name type="scientific">uncultured Rubellimicrobium sp</name>
    <dbReference type="NCBI Taxonomy" id="543078"/>
    <lineage>
        <taxon>Bacteria</taxon>
        <taxon>Pseudomonadati</taxon>
        <taxon>Pseudomonadota</taxon>
        <taxon>Alphaproteobacteria</taxon>
        <taxon>Rhodobacterales</taxon>
        <taxon>Roseobacteraceae</taxon>
        <taxon>Rubellimicrobium</taxon>
        <taxon>environmental samples</taxon>
    </lineage>
</organism>
<name>A0A6J4NI18_9RHOB</name>
<accession>A0A6J4NI18</accession>
<feature type="signal peptide" evidence="1">
    <location>
        <begin position="1"/>
        <end position="23"/>
    </location>
</feature>
<gene>
    <name evidence="2" type="ORF">AVDCRST_MAG15-299</name>
</gene>
<proteinExistence type="predicted"/>
<dbReference type="AlphaFoldDB" id="A0A6J4NI18"/>
<dbReference type="EMBL" id="CADCUU010000047">
    <property type="protein sequence ID" value="CAA9388385.1"/>
    <property type="molecule type" value="Genomic_DNA"/>
</dbReference>
<protein>
    <recommendedName>
        <fullName evidence="3">Lipoprotein</fullName>
    </recommendedName>
</protein>
<evidence type="ECO:0008006" key="3">
    <source>
        <dbReference type="Google" id="ProtNLM"/>
    </source>
</evidence>